<dbReference type="PANTHER" id="PTHR28567:SF1">
    <property type="entry name" value="PROTEIN FAM53B"/>
    <property type="match status" value="1"/>
</dbReference>
<feature type="region of interest" description="Disordered" evidence="2">
    <location>
        <begin position="76"/>
        <end position="97"/>
    </location>
</feature>
<reference evidence="3" key="1">
    <citation type="submission" date="2020-08" db="EMBL/GenBank/DDBJ databases">
        <title>Chromosome-level assembly of Southern catfish (Silurus meridionalis) provides insights into visual adaptation to the nocturnal and benthic lifestyles.</title>
        <authorList>
            <person name="Zhang Y."/>
            <person name="Wang D."/>
            <person name="Peng Z."/>
        </authorList>
    </citation>
    <scope>NUCLEOTIDE SEQUENCE</scope>
    <source>
        <strain evidence="3">SWU-2019-XX</strain>
        <tissue evidence="3">Muscle</tissue>
    </source>
</reference>
<dbReference type="GO" id="GO:0090263">
    <property type="term" value="P:positive regulation of canonical Wnt signaling pathway"/>
    <property type="evidence" value="ECO:0007669"/>
    <property type="project" value="TreeGrafter"/>
</dbReference>
<evidence type="ECO:0000313" key="4">
    <source>
        <dbReference type="Proteomes" id="UP000606274"/>
    </source>
</evidence>
<feature type="region of interest" description="Disordered" evidence="2">
    <location>
        <begin position="1"/>
        <end position="38"/>
    </location>
</feature>
<sequence>MFEYEVLGPPARPVKRAPLEEHSRSNDGPDGSVIKSPTPCVARKDGCQSIFHSLKWAFAKMCVAMVIIHTKTLEKKGVDDVTSREPTSDSHETSTMSQGTALFSCGIMDFVSVSQRPMGSSLESLWDSGASSTSSISGLLRDLSLSETPSPSKRQCRSRSCSDELSWRSPWRPQASRLWTAVEKRRCHSGGAILPSSSYSSSSIFSSMQRSSSFSFPTRSNLSETPFPQSFTAMAFDPPNSLCSSHERICQAEIDAAPEASSTDSTSEEGGLARSQSQPCVLNDQKIGMKRRRQDEPHKQRPSLDLAKMTQRQNFQSLSCPRFNFDNGCQSSLTPPSFGSPSNQSEKAYPLSLKEDDSSVVDESDTDWTNGKEREPPWAEQCGFKRDVLGGELDIEQIERN</sequence>
<accession>A0A8T0BIU8</accession>
<organism evidence="3 4">
    <name type="scientific">Silurus meridionalis</name>
    <name type="common">Southern catfish</name>
    <name type="synonym">Silurus soldatovi meridionalis</name>
    <dbReference type="NCBI Taxonomy" id="175797"/>
    <lineage>
        <taxon>Eukaryota</taxon>
        <taxon>Metazoa</taxon>
        <taxon>Chordata</taxon>
        <taxon>Craniata</taxon>
        <taxon>Vertebrata</taxon>
        <taxon>Euteleostomi</taxon>
        <taxon>Actinopterygii</taxon>
        <taxon>Neopterygii</taxon>
        <taxon>Teleostei</taxon>
        <taxon>Ostariophysi</taxon>
        <taxon>Siluriformes</taxon>
        <taxon>Siluridae</taxon>
        <taxon>Silurus</taxon>
    </lineage>
</organism>
<feature type="compositionally biased region" description="Polar residues" evidence="2">
    <location>
        <begin position="331"/>
        <end position="346"/>
    </location>
</feature>
<evidence type="ECO:0008006" key="5">
    <source>
        <dbReference type="Google" id="ProtNLM"/>
    </source>
</evidence>
<dbReference type="EMBL" id="JABFDY010000007">
    <property type="protein sequence ID" value="KAF7705667.1"/>
    <property type="molecule type" value="Genomic_DNA"/>
</dbReference>
<comment type="caution">
    <text evidence="3">The sequence shown here is derived from an EMBL/GenBank/DDBJ whole genome shotgun (WGS) entry which is preliminary data.</text>
</comment>
<evidence type="ECO:0000256" key="1">
    <source>
        <dbReference type="ARBA" id="ARBA00010984"/>
    </source>
</evidence>
<feature type="region of interest" description="Disordered" evidence="2">
    <location>
        <begin position="331"/>
        <end position="377"/>
    </location>
</feature>
<gene>
    <name evidence="3" type="ORF">HF521_020953</name>
</gene>
<feature type="region of interest" description="Disordered" evidence="2">
    <location>
        <begin position="256"/>
        <end position="307"/>
    </location>
</feature>
<name>A0A8T0BIU8_SILME</name>
<dbReference type="Proteomes" id="UP000606274">
    <property type="component" value="Unassembled WGS sequence"/>
</dbReference>
<evidence type="ECO:0000256" key="2">
    <source>
        <dbReference type="SAM" id="MobiDB-lite"/>
    </source>
</evidence>
<dbReference type="GO" id="GO:0006606">
    <property type="term" value="P:protein import into nucleus"/>
    <property type="evidence" value="ECO:0007669"/>
    <property type="project" value="TreeGrafter"/>
</dbReference>
<dbReference type="InterPro" id="IPR029356">
    <property type="entry name" value="FAM53"/>
</dbReference>
<evidence type="ECO:0000313" key="3">
    <source>
        <dbReference type="EMBL" id="KAF7705667.1"/>
    </source>
</evidence>
<keyword evidence="4" id="KW-1185">Reference proteome</keyword>
<dbReference type="PANTHER" id="PTHR28567">
    <property type="entry name" value="PROTEIN FAM53A-LIKE ISOFORM X1"/>
    <property type="match status" value="1"/>
</dbReference>
<dbReference type="GO" id="GO:0005634">
    <property type="term" value="C:nucleus"/>
    <property type="evidence" value="ECO:0007669"/>
    <property type="project" value="TreeGrafter"/>
</dbReference>
<protein>
    <recommendedName>
        <fullName evidence="5">Protein FAM53B</fullName>
    </recommendedName>
</protein>
<dbReference type="AlphaFoldDB" id="A0A8T0BIU8"/>
<feature type="compositionally biased region" description="Basic and acidic residues" evidence="2">
    <location>
        <begin position="17"/>
        <end position="27"/>
    </location>
</feature>
<dbReference type="Pfam" id="PF15242">
    <property type="entry name" value="FAM53"/>
    <property type="match status" value="2"/>
</dbReference>
<feature type="compositionally biased region" description="Basic and acidic residues" evidence="2">
    <location>
        <begin position="76"/>
        <end position="92"/>
    </location>
</feature>
<proteinExistence type="inferred from homology"/>
<comment type="similarity">
    <text evidence="1">Belongs to the FAM53 family.</text>
</comment>